<evidence type="ECO:0000313" key="1">
    <source>
        <dbReference type="EMBL" id="AKA21976.1"/>
    </source>
</evidence>
<name>A0A0D5XSA7_9PSED</name>
<dbReference type="PATRIC" id="fig|587753.10.peg.522"/>
<evidence type="ECO:0000313" key="2">
    <source>
        <dbReference type="Proteomes" id="UP000032748"/>
    </source>
</evidence>
<accession>A0A0D5XSA7</accession>
<reference evidence="1 2" key="1">
    <citation type="journal article" date="2015" name="Mol. Plant Microbe Interact.">
        <title>Comparative Genomic Analysis of Pseudomonas chlororaphis PCL1606 Reveals New Insight into Antifungal Compounds Involved in Biocontrol.</title>
        <authorList>
            <person name="Calderon C.E."/>
            <person name="Ramos C."/>
            <person name="de Vicente A."/>
            <person name="Cazorla F.M."/>
        </authorList>
    </citation>
    <scope>NUCLEOTIDE SEQUENCE [LARGE SCALE GENOMIC DNA]</scope>
    <source>
        <strain evidence="1 2">PCL1606</strain>
    </source>
</reference>
<organism evidence="1 2">
    <name type="scientific">Pseudomonas chlororaphis</name>
    <dbReference type="NCBI Taxonomy" id="587753"/>
    <lineage>
        <taxon>Bacteria</taxon>
        <taxon>Pseudomonadati</taxon>
        <taxon>Pseudomonadota</taxon>
        <taxon>Gammaproteobacteria</taxon>
        <taxon>Pseudomonadales</taxon>
        <taxon>Pseudomonadaceae</taxon>
        <taxon>Pseudomonas</taxon>
    </lineage>
</organism>
<dbReference type="Proteomes" id="UP000032748">
    <property type="component" value="Chromosome"/>
</dbReference>
<sequence length="40" mass="4766">MRFFLGFLVFLERFPVLELPPKSVGLFVDKMFAIRWTPYG</sequence>
<dbReference type="KEGG" id="pcz:PCL1606_05210"/>
<protein>
    <submittedName>
        <fullName evidence="1">Uncharacterized protein</fullName>
    </submittedName>
</protein>
<gene>
    <name evidence="1" type="ORF">PCL1606_05210</name>
</gene>
<dbReference type="AlphaFoldDB" id="A0A0D5XSA7"/>
<dbReference type="EMBL" id="CP011110">
    <property type="protein sequence ID" value="AKA21976.1"/>
    <property type="molecule type" value="Genomic_DNA"/>
</dbReference>
<proteinExistence type="predicted"/>